<feature type="chain" id="PRO_5020685639" evidence="11">
    <location>
        <begin position="22"/>
        <end position="352"/>
    </location>
</feature>
<evidence type="ECO:0000259" key="12">
    <source>
        <dbReference type="Pfam" id="PF13609"/>
    </source>
</evidence>
<dbReference type="RefSeq" id="WP_136861849.1">
    <property type="nucleotide sequence ID" value="NZ_SWCJ01000001.1"/>
</dbReference>
<evidence type="ECO:0000256" key="3">
    <source>
        <dbReference type="ARBA" id="ARBA00022448"/>
    </source>
</evidence>
<evidence type="ECO:0000256" key="9">
    <source>
        <dbReference type="ARBA" id="ARBA00023136"/>
    </source>
</evidence>
<dbReference type="Pfam" id="PF13609">
    <property type="entry name" value="Porin_4"/>
    <property type="match status" value="1"/>
</dbReference>
<dbReference type="AlphaFoldDB" id="A0A4U1BVQ7"/>
<evidence type="ECO:0000256" key="6">
    <source>
        <dbReference type="ARBA" id="ARBA00022729"/>
    </source>
</evidence>
<keyword evidence="9" id="KW-0472">Membrane</keyword>
<keyword evidence="3" id="KW-0813">Transport</keyword>
<evidence type="ECO:0000313" key="14">
    <source>
        <dbReference type="Proteomes" id="UP000305675"/>
    </source>
</evidence>
<keyword evidence="5" id="KW-0812">Transmembrane</keyword>
<dbReference type="SUPFAM" id="SSF56935">
    <property type="entry name" value="Porins"/>
    <property type="match status" value="1"/>
</dbReference>
<dbReference type="CDD" id="cd00342">
    <property type="entry name" value="gram_neg_porins"/>
    <property type="match status" value="1"/>
</dbReference>
<dbReference type="GO" id="GO:0009279">
    <property type="term" value="C:cell outer membrane"/>
    <property type="evidence" value="ECO:0007669"/>
    <property type="project" value="UniProtKB-SubCell"/>
</dbReference>
<dbReference type="GO" id="GO:0046930">
    <property type="term" value="C:pore complex"/>
    <property type="evidence" value="ECO:0007669"/>
    <property type="project" value="UniProtKB-KW"/>
</dbReference>
<evidence type="ECO:0000256" key="1">
    <source>
        <dbReference type="ARBA" id="ARBA00004571"/>
    </source>
</evidence>
<proteinExistence type="predicted"/>
<dbReference type="InterPro" id="IPR033900">
    <property type="entry name" value="Gram_neg_porin_domain"/>
</dbReference>
<protein>
    <submittedName>
        <fullName evidence="13">Porin</fullName>
    </submittedName>
</protein>
<evidence type="ECO:0000256" key="4">
    <source>
        <dbReference type="ARBA" id="ARBA00022452"/>
    </source>
</evidence>
<accession>A0A4U1BVQ7</accession>
<gene>
    <name evidence="13" type="ORF">FCL42_02840</name>
</gene>
<dbReference type="InterPro" id="IPR023614">
    <property type="entry name" value="Porin_dom_sf"/>
</dbReference>
<sequence>MKKHVVASSILLALLSGTAMANDAVNFYGAMRMSVTDADTGFASNPGGGEGTTLENDMTMVGIKGAVELNSALNLIYQAEVLVQAEDDSNGSEPFKSRDTWLGLQGQFGSIKFGRIGQAFWKAEGGVDQFNLTNTDIGRIFSGNSRYGDSIMYQSPTIGGATFMASYQLEDDAKAKDYDKDWDKQGDLYSAAILFGDKKLKKSNYFLAAGYNAGMGGDEAFRITGQTKLGDLKIGAIFQDTQDLQYDNLDGNGFTVDLAYPITKNISLKARYAQDDSGNGKYAGNVIKSVSAAKGDITKAEVTNYAIGADYKLSKSAKMFAHYSRFDAEVATTETLYDDGDNIFTVGMHYKF</sequence>
<keyword evidence="14" id="KW-1185">Reference proteome</keyword>
<dbReference type="PANTHER" id="PTHR34501">
    <property type="entry name" value="PROTEIN YDDL-RELATED"/>
    <property type="match status" value="1"/>
</dbReference>
<keyword evidence="8" id="KW-0626">Porin</keyword>
<dbReference type="OrthoDB" id="8173690at2"/>
<dbReference type="GO" id="GO:0006811">
    <property type="term" value="P:monoatomic ion transport"/>
    <property type="evidence" value="ECO:0007669"/>
    <property type="project" value="UniProtKB-KW"/>
</dbReference>
<dbReference type="Gene3D" id="2.40.160.10">
    <property type="entry name" value="Porin"/>
    <property type="match status" value="1"/>
</dbReference>
<evidence type="ECO:0000256" key="10">
    <source>
        <dbReference type="ARBA" id="ARBA00023237"/>
    </source>
</evidence>
<comment type="subcellular location">
    <subcellularLocation>
        <location evidence="1">Cell outer membrane</location>
        <topology evidence="1">Multi-pass membrane protein</topology>
    </subcellularLocation>
</comment>
<dbReference type="PANTHER" id="PTHR34501:SF9">
    <property type="entry name" value="MAJOR OUTER MEMBRANE PROTEIN P.IA"/>
    <property type="match status" value="1"/>
</dbReference>
<evidence type="ECO:0000256" key="11">
    <source>
        <dbReference type="SAM" id="SignalP"/>
    </source>
</evidence>
<dbReference type="GO" id="GO:0015288">
    <property type="term" value="F:porin activity"/>
    <property type="evidence" value="ECO:0007669"/>
    <property type="project" value="UniProtKB-KW"/>
</dbReference>
<comment type="subunit">
    <text evidence="2">Homotrimer.</text>
</comment>
<comment type="caution">
    <text evidence="13">The sequence shown here is derived from an EMBL/GenBank/DDBJ whole genome shotgun (WGS) entry which is preliminary data.</text>
</comment>
<dbReference type="InterPro" id="IPR050298">
    <property type="entry name" value="Gram-neg_bact_OMP"/>
</dbReference>
<evidence type="ECO:0000256" key="5">
    <source>
        <dbReference type="ARBA" id="ARBA00022692"/>
    </source>
</evidence>
<name>A0A4U1BVQ7_9GAMM</name>
<keyword evidence="4" id="KW-1134">Transmembrane beta strand</keyword>
<dbReference type="Proteomes" id="UP000305675">
    <property type="component" value="Unassembled WGS sequence"/>
</dbReference>
<evidence type="ECO:0000256" key="7">
    <source>
        <dbReference type="ARBA" id="ARBA00023065"/>
    </source>
</evidence>
<feature type="domain" description="Porin" evidence="12">
    <location>
        <begin position="10"/>
        <end position="328"/>
    </location>
</feature>
<evidence type="ECO:0000256" key="2">
    <source>
        <dbReference type="ARBA" id="ARBA00011233"/>
    </source>
</evidence>
<keyword evidence="6 11" id="KW-0732">Signal</keyword>
<reference evidence="13 14" key="1">
    <citation type="submission" date="2019-04" db="EMBL/GenBank/DDBJ databases">
        <authorList>
            <person name="Hwang J.C."/>
        </authorList>
    </citation>
    <scope>NUCLEOTIDE SEQUENCE [LARGE SCALE GENOMIC DNA]</scope>
    <source>
        <strain evidence="13 14">IMCC35002</strain>
    </source>
</reference>
<evidence type="ECO:0000313" key="13">
    <source>
        <dbReference type="EMBL" id="TKB58701.1"/>
    </source>
</evidence>
<evidence type="ECO:0000256" key="8">
    <source>
        <dbReference type="ARBA" id="ARBA00023114"/>
    </source>
</evidence>
<dbReference type="EMBL" id="SWCJ01000001">
    <property type="protein sequence ID" value="TKB58701.1"/>
    <property type="molecule type" value="Genomic_DNA"/>
</dbReference>
<feature type="signal peptide" evidence="11">
    <location>
        <begin position="1"/>
        <end position="21"/>
    </location>
</feature>
<organism evidence="13 14">
    <name type="scientific">Ferrimonas aestuarii</name>
    <dbReference type="NCBI Taxonomy" id="2569539"/>
    <lineage>
        <taxon>Bacteria</taxon>
        <taxon>Pseudomonadati</taxon>
        <taxon>Pseudomonadota</taxon>
        <taxon>Gammaproteobacteria</taxon>
        <taxon>Alteromonadales</taxon>
        <taxon>Ferrimonadaceae</taxon>
        <taxon>Ferrimonas</taxon>
    </lineage>
</organism>
<keyword evidence="10" id="KW-0998">Cell outer membrane</keyword>
<keyword evidence="7" id="KW-0406">Ion transport</keyword>